<evidence type="ECO:0000313" key="10">
    <source>
        <dbReference type="EMBL" id="WPK12416.1"/>
    </source>
</evidence>
<dbReference type="Pfam" id="PF06429">
    <property type="entry name" value="Flg_bbr_C"/>
    <property type="match status" value="1"/>
</dbReference>
<dbReference type="InterPro" id="IPR053927">
    <property type="entry name" value="FlgK_helical"/>
</dbReference>
<dbReference type="PANTHER" id="PTHR30033">
    <property type="entry name" value="FLAGELLAR HOOK-ASSOCIATED PROTEIN 1"/>
    <property type="match status" value="1"/>
</dbReference>
<feature type="domain" description="Flagellar basal-body/hook protein C-terminal" evidence="8">
    <location>
        <begin position="481"/>
        <end position="519"/>
    </location>
</feature>
<evidence type="ECO:0000256" key="3">
    <source>
        <dbReference type="ARBA" id="ARBA00009677"/>
    </source>
</evidence>
<feature type="domain" description="Flagellar hook-associated protein FlgK helical" evidence="9">
    <location>
        <begin position="102"/>
        <end position="388"/>
    </location>
</feature>
<comment type="similarity">
    <text evidence="3 7">Belongs to the flagella basal body rod proteins family.</text>
</comment>
<dbReference type="NCBIfam" id="TIGR02492">
    <property type="entry name" value="flgK_ends"/>
    <property type="match status" value="1"/>
</dbReference>
<dbReference type="SUPFAM" id="SSF64518">
    <property type="entry name" value="Phase 1 flagellin"/>
    <property type="match status" value="1"/>
</dbReference>
<keyword evidence="5 7" id="KW-0964">Secreted</keyword>
<accession>A0ABZ0RYQ2</accession>
<evidence type="ECO:0000259" key="8">
    <source>
        <dbReference type="Pfam" id="PF06429"/>
    </source>
</evidence>
<evidence type="ECO:0000256" key="4">
    <source>
        <dbReference type="ARBA" id="ARBA00016244"/>
    </source>
</evidence>
<evidence type="ECO:0000256" key="1">
    <source>
        <dbReference type="ARBA" id="ARBA00004365"/>
    </source>
</evidence>
<keyword evidence="10" id="KW-0969">Cilium</keyword>
<dbReference type="Proteomes" id="UP001322664">
    <property type="component" value="Chromosome"/>
</dbReference>
<dbReference type="EMBL" id="CP137624">
    <property type="protein sequence ID" value="WPK12416.1"/>
    <property type="molecule type" value="Genomic_DNA"/>
</dbReference>
<dbReference type="Pfam" id="PF22638">
    <property type="entry name" value="FlgK_D1"/>
    <property type="match status" value="1"/>
</dbReference>
<evidence type="ECO:0000256" key="6">
    <source>
        <dbReference type="ARBA" id="ARBA00023143"/>
    </source>
</evidence>
<sequence length="526" mass="57123">MRSTFMGLEASKSGLFLQQTALYTTGHNISNANTLGYSRQRVNMQAMPGYPHPGLNSPKYPGHLGTGAEAHSIQRIRDEFTNIKYRQETNKLGYWEEQTKAISQMEDILAEPSEFGINKAFDSFWKSMEDVVTDPKDSAARQVMIAKGRALAEAFNYSDKQLKTVQSNIGSEINSSVSTVNSLLRQIAAINKQIMEVEPSGYVTNDLYDARDVLLDKLNEYIPVSVERVHSGGNASAVAEGSLTVTYTPVGSSTPIILVHGRDAAEISVVKNGGVPLNGDTPLDPFEAMRIDWPADAVTQSDPDKLLSGATLPTGASYGYDTFEKGKGKLLSLINSYGYTDPVTNQVKGLYPENLAKLDQLVAEFVTAFNTAHRAGFDMNGNAGLDFFDGTTAETIRVRDGILPEEVAAADIAGELGNNKNILAIAKMQTDPASYNLGGATFQGFFKSLIGDLGVIGQEATRQEFNSATLRLTIENKRASESSVSLDEEMTNMITFQQAYNANARMITVVDETLDKIINGMGRVGL</sequence>
<gene>
    <name evidence="7 10" type="primary">flgK</name>
    <name evidence="10" type="ORF">R6U77_01620</name>
</gene>
<comment type="subcellular location">
    <subcellularLocation>
        <location evidence="1 7">Bacterial flagellum</location>
    </subcellularLocation>
    <subcellularLocation>
        <location evidence="2 7">Secreted</location>
    </subcellularLocation>
</comment>
<keyword evidence="11" id="KW-1185">Reference proteome</keyword>
<organism evidence="10 11">
    <name type="scientific">Lysinibacillus louembei</name>
    <dbReference type="NCBI Taxonomy" id="1470088"/>
    <lineage>
        <taxon>Bacteria</taxon>
        <taxon>Bacillati</taxon>
        <taxon>Bacillota</taxon>
        <taxon>Bacilli</taxon>
        <taxon>Bacillales</taxon>
        <taxon>Bacillaceae</taxon>
        <taxon>Lysinibacillus</taxon>
    </lineage>
</organism>
<keyword evidence="10" id="KW-0966">Cell projection</keyword>
<evidence type="ECO:0000256" key="5">
    <source>
        <dbReference type="ARBA" id="ARBA00022525"/>
    </source>
</evidence>
<dbReference type="InterPro" id="IPR010930">
    <property type="entry name" value="Flg_bb/hook_C_dom"/>
</dbReference>
<dbReference type="InterPro" id="IPR002371">
    <property type="entry name" value="FlgK"/>
</dbReference>
<evidence type="ECO:0000256" key="2">
    <source>
        <dbReference type="ARBA" id="ARBA00004613"/>
    </source>
</evidence>
<evidence type="ECO:0000256" key="7">
    <source>
        <dbReference type="RuleBase" id="RU362065"/>
    </source>
</evidence>
<protein>
    <recommendedName>
        <fullName evidence="4 7">Flagellar hook-associated protein 1</fullName>
        <shortName evidence="7">HAP1</shortName>
    </recommendedName>
</protein>
<dbReference type="PRINTS" id="PR01005">
    <property type="entry name" value="FLGHOOKAP1"/>
</dbReference>
<keyword evidence="6 7" id="KW-0975">Bacterial flagellum</keyword>
<dbReference type="PANTHER" id="PTHR30033:SF1">
    <property type="entry name" value="FLAGELLAR HOOK-ASSOCIATED PROTEIN 1"/>
    <property type="match status" value="1"/>
</dbReference>
<name>A0ABZ0RYQ2_9BACI</name>
<reference evidence="10 11" key="1">
    <citation type="submission" date="2023-09" db="EMBL/GenBank/DDBJ databases">
        <authorList>
            <person name="Page C.A."/>
            <person name="Perez-Diaz I.M."/>
        </authorList>
    </citation>
    <scope>NUCLEOTIDE SEQUENCE [LARGE SCALE GENOMIC DNA]</scope>
    <source>
        <strain evidence="10 11">Ll15</strain>
    </source>
</reference>
<dbReference type="RefSeq" id="WP_319837165.1">
    <property type="nucleotide sequence ID" value="NZ_CP137624.1"/>
</dbReference>
<proteinExistence type="inferred from homology"/>
<evidence type="ECO:0000259" key="9">
    <source>
        <dbReference type="Pfam" id="PF22638"/>
    </source>
</evidence>
<keyword evidence="10" id="KW-0282">Flagellum</keyword>
<evidence type="ECO:0000313" key="11">
    <source>
        <dbReference type="Proteomes" id="UP001322664"/>
    </source>
</evidence>